<dbReference type="Proteomes" id="UP000051139">
    <property type="component" value="Unassembled WGS sequence"/>
</dbReference>
<dbReference type="Proteomes" id="UP000321429">
    <property type="component" value="Unassembled WGS sequence"/>
</dbReference>
<sequence length="111" mass="12428">MTFLIASRWWLIAAFVLSAEIGLSRKTEKRVKLWLMIGRLVYLLLIVTLSVTFRAVFAASVLQAILLLILAAALITVSELAYARKQETKTSHPLLISIPIIFALMLIVSFL</sequence>
<evidence type="ECO:0000256" key="5">
    <source>
        <dbReference type="SAM" id="Phobius"/>
    </source>
</evidence>
<evidence type="ECO:0000256" key="3">
    <source>
        <dbReference type="ARBA" id="ARBA00022989"/>
    </source>
</evidence>
<evidence type="ECO:0000256" key="2">
    <source>
        <dbReference type="ARBA" id="ARBA00022692"/>
    </source>
</evidence>
<evidence type="ECO:0000313" key="7">
    <source>
        <dbReference type="EMBL" id="KRN94696.1"/>
    </source>
</evidence>
<evidence type="ECO:0008006" key="10">
    <source>
        <dbReference type="Google" id="ProtNLM"/>
    </source>
</evidence>
<reference evidence="6 9" key="2">
    <citation type="submission" date="2019-07" db="EMBL/GenBank/DDBJ databases">
        <title>Whole genome shotgun sequence of Lactobacillus siliginis NBRC 101315.</title>
        <authorList>
            <person name="Hosoyama A."/>
            <person name="Uohara A."/>
            <person name="Ohji S."/>
            <person name="Ichikawa N."/>
        </authorList>
    </citation>
    <scope>NUCLEOTIDE SEQUENCE [LARGE SCALE GENOMIC DNA]</scope>
    <source>
        <strain evidence="6 9">NBRC 101315</strain>
    </source>
</reference>
<keyword evidence="1" id="KW-1003">Cell membrane</keyword>
<dbReference type="Pfam" id="PF07457">
    <property type="entry name" value="DUF1516"/>
    <property type="match status" value="1"/>
</dbReference>
<name>A0A0R2KYW9_9LACO</name>
<keyword evidence="3 5" id="KW-1133">Transmembrane helix</keyword>
<protein>
    <recommendedName>
        <fullName evidence="10">DUF1516 domain-containing protein</fullName>
    </recommendedName>
</protein>
<dbReference type="InterPro" id="IPR010899">
    <property type="entry name" value="UPF0344"/>
</dbReference>
<reference evidence="7 8" key="1">
    <citation type="journal article" date="2015" name="Genome Announc.">
        <title>Expanding the biotechnology potential of lactobacilli through comparative genomics of 213 strains and associated genera.</title>
        <authorList>
            <person name="Sun Z."/>
            <person name="Harris H.M."/>
            <person name="McCann A."/>
            <person name="Guo C."/>
            <person name="Argimon S."/>
            <person name="Zhang W."/>
            <person name="Yang X."/>
            <person name="Jeffery I.B."/>
            <person name="Cooney J.C."/>
            <person name="Kagawa T.F."/>
            <person name="Liu W."/>
            <person name="Song Y."/>
            <person name="Salvetti E."/>
            <person name="Wrobel A."/>
            <person name="Rasinkangas P."/>
            <person name="Parkhill J."/>
            <person name="Rea M.C."/>
            <person name="O'Sullivan O."/>
            <person name="Ritari J."/>
            <person name="Douillard F.P."/>
            <person name="Paul Ross R."/>
            <person name="Yang R."/>
            <person name="Briner A.E."/>
            <person name="Felis G.E."/>
            <person name="de Vos W.M."/>
            <person name="Barrangou R."/>
            <person name="Klaenhammer T.R."/>
            <person name="Caufield P.W."/>
            <person name="Cui Y."/>
            <person name="Zhang H."/>
            <person name="O'Toole P.W."/>
        </authorList>
    </citation>
    <scope>NUCLEOTIDE SEQUENCE [LARGE SCALE GENOMIC DNA]</scope>
    <source>
        <strain evidence="7 8">DSM 22696</strain>
    </source>
</reference>
<feature type="transmembrane region" description="Helical" evidence="5">
    <location>
        <begin position="6"/>
        <end position="23"/>
    </location>
</feature>
<gene>
    <name evidence="7" type="ORF">IV55_GL000465</name>
    <name evidence="6" type="ORF">LSI01_07190</name>
</gene>
<evidence type="ECO:0000313" key="8">
    <source>
        <dbReference type="Proteomes" id="UP000051139"/>
    </source>
</evidence>
<dbReference type="PATRIC" id="fig|348151.3.peg.473"/>
<dbReference type="RefSeq" id="WP_057811212.1">
    <property type="nucleotide sequence ID" value="NZ_BJUD01000009.1"/>
</dbReference>
<organism evidence="7 8">
    <name type="scientific">Furfurilactobacillus siliginis</name>
    <dbReference type="NCBI Taxonomy" id="348151"/>
    <lineage>
        <taxon>Bacteria</taxon>
        <taxon>Bacillati</taxon>
        <taxon>Bacillota</taxon>
        <taxon>Bacilli</taxon>
        <taxon>Lactobacillales</taxon>
        <taxon>Lactobacillaceae</taxon>
        <taxon>Furfurilactobacillus</taxon>
    </lineage>
</organism>
<evidence type="ECO:0000256" key="1">
    <source>
        <dbReference type="ARBA" id="ARBA00022475"/>
    </source>
</evidence>
<keyword evidence="8" id="KW-1185">Reference proteome</keyword>
<keyword evidence="4 5" id="KW-0472">Membrane</keyword>
<evidence type="ECO:0000256" key="4">
    <source>
        <dbReference type="ARBA" id="ARBA00023136"/>
    </source>
</evidence>
<feature type="transmembrane region" description="Helical" evidence="5">
    <location>
        <begin position="94"/>
        <end position="110"/>
    </location>
</feature>
<accession>A0A0R2KYW9</accession>
<proteinExistence type="predicted"/>
<feature type="transmembrane region" description="Helical" evidence="5">
    <location>
        <begin position="35"/>
        <end position="55"/>
    </location>
</feature>
<comment type="caution">
    <text evidence="7">The sequence shown here is derived from an EMBL/GenBank/DDBJ whole genome shotgun (WGS) entry which is preliminary data.</text>
</comment>
<dbReference type="EMBL" id="BJUD01000009">
    <property type="protein sequence ID" value="GEK28408.1"/>
    <property type="molecule type" value="Genomic_DNA"/>
</dbReference>
<keyword evidence="2 5" id="KW-0812">Transmembrane</keyword>
<evidence type="ECO:0000313" key="6">
    <source>
        <dbReference type="EMBL" id="GEK28408.1"/>
    </source>
</evidence>
<dbReference type="AlphaFoldDB" id="A0A0R2KYW9"/>
<feature type="transmembrane region" description="Helical" evidence="5">
    <location>
        <begin position="61"/>
        <end position="82"/>
    </location>
</feature>
<evidence type="ECO:0000313" key="9">
    <source>
        <dbReference type="Proteomes" id="UP000321429"/>
    </source>
</evidence>
<dbReference type="EMBL" id="JQCB01000013">
    <property type="protein sequence ID" value="KRN94696.1"/>
    <property type="molecule type" value="Genomic_DNA"/>
</dbReference>